<dbReference type="AlphaFoldDB" id="A0A0C1IER8"/>
<dbReference type="InterPro" id="IPR029058">
    <property type="entry name" value="AB_hydrolase_fold"/>
</dbReference>
<dbReference type="InterPro" id="IPR016292">
    <property type="entry name" value="Epoxide_hydrolase"/>
</dbReference>
<proteinExistence type="inferred from homology"/>
<keyword evidence="8" id="KW-1185">Reference proteome</keyword>
<feature type="active site" description="Proton donor" evidence="4">
    <location>
        <position position="337"/>
    </location>
</feature>
<organism evidence="7 8">
    <name type="scientific">Flavihumibacter solisilvae</name>
    <dbReference type="NCBI Taxonomy" id="1349421"/>
    <lineage>
        <taxon>Bacteria</taxon>
        <taxon>Pseudomonadati</taxon>
        <taxon>Bacteroidota</taxon>
        <taxon>Chitinophagia</taxon>
        <taxon>Chitinophagales</taxon>
        <taxon>Chitinophagaceae</taxon>
        <taxon>Flavihumibacter</taxon>
    </lineage>
</organism>
<dbReference type="RefSeq" id="WP_039143959.1">
    <property type="nucleotide sequence ID" value="NZ_JSVC01000033.1"/>
</dbReference>
<gene>
    <name evidence="7" type="ORF">OI18_21625</name>
</gene>
<keyword evidence="2" id="KW-0058">Aromatic hydrocarbons catabolism</keyword>
<evidence type="ECO:0000256" key="3">
    <source>
        <dbReference type="ARBA" id="ARBA00022801"/>
    </source>
</evidence>
<reference evidence="7 8" key="1">
    <citation type="submission" date="2014-11" db="EMBL/GenBank/DDBJ databases">
        <title>Genome sequence of Flavihumibacter solisilvae 3-3.</title>
        <authorList>
            <person name="Zhou G."/>
            <person name="Li M."/>
            <person name="Wang G."/>
        </authorList>
    </citation>
    <scope>NUCLEOTIDE SEQUENCE [LARGE SCALE GENOMIC DNA]</scope>
    <source>
        <strain evidence="7 8">3-3</strain>
    </source>
</reference>
<feature type="region of interest" description="Disordered" evidence="5">
    <location>
        <begin position="1"/>
        <end position="21"/>
    </location>
</feature>
<comment type="similarity">
    <text evidence="1">Belongs to the peptidase S33 family.</text>
</comment>
<evidence type="ECO:0000256" key="1">
    <source>
        <dbReference type="ARBA" id="ARBA00010088"/>
    </source>
</evidence>
<dbReference type="Gene3D" id="3.40.50.1820">
    <property type="entry name" value="alpha/beta hydrolase"/>
    <property type="match status" value="1"/>
</dbReference>
<evidence type="ECO:0000256" key="2">
    <source>
        <dbReference type="ARBA" id="ARBA00022797"/>
    </source>
</evidence>
<evidence type="ECO:0000313" key="7">
    <source>
        <dbReference type="EMBL" id="KIC92660.1"/>
    </source>
</evidence>
<dbReference type="PIRSF" id="PIRSF001112">
    <property type="entry name" value="Epoxide_hydrolase"/>
    <property type="match status" value="1"/>
</dbReference>
<evidence type="ECO:0000259" key="6">
    <source>
        <dbReference type="Pfam" id="PF06441"/>
    </source>
</evidence>
<accession>A0A0C1IER8</accession>
<dbReference type="Proteomes" id="UP000031408">
    <property type="component" value="Unassembled WGS sequence"/>
</dbReference>
<feature type="domain" description="Epoxide hydrolase N-terminal" evidence="6">
    <location>
        <begin position="25"/>
        <end position="129"/>
    </location>
</feature>
<dbReference type="SUPFAM" id="SSF53474">
    <property type="entry name" value="alpha/beta-Hydrolases"/>
    <property type="match status" value="1"/>
</dbReference>
<comment type="caution">
    <text evidence="7">The sequence shown here is derived from an EMBL/GenBank/DDBJ whole genome shotgun (WGS) entry which is preliminary data.</text>
</comment>
<dbReference type="Pfam" id="PF06441">
    <property type="entry name" value="EHN"/>
    <property type="match status" value="1"/>
</dbReference>
<evidence type="ECO:0000256" key="4">
    <source>
        <dbReference type="PIRSR" id="PIRSR001112-1"/>
    </source>
</evidence>
<keyword evidence="3" id="KW-0378">Hydrolase</keyword>
<dbReference type="InterPro" id="IPR010497">
    <property type="entry name" value="Epoxide_hydro_N"/>
</dbReference>
<protein>
    <submittedName>
        <fullName evidence="7">Multidrug MFS transporter</fullName>
    </submittedName>
</protein>
<dbReference type="GO" id="GO:0004301">
    <property type="term" value="F:epoxide hydrolase activity"/>
    <property type="evidence" value="ECO:0007669"/>
    <property type="project" value="TreeGrafter"/>
</dbReference>
<dbReference type="PANTHER" id="PTHR21661">
    <property type="entry name" value="EPOXIDE HYDROLASE 1-RELATED"/>
    <property type="match status" value="1"/>
</dbReference>
<dbReference type="PRINTS" id="PR00412">
    <property type="entry name" value="EPOXHYDRLASE"/>
</dbReference>
<dbReference type="OrthoDB" id="9780765at2"/>
<dbReference type="PANTHER" id="PTHR21661:SF35">
    <property type="entry name" value="EPOXIDE HYDROLASE"/>
    <property type="match status" value="1"/>
</dbReference>
<dbReference type="GO" id="GO:0097176">
    <property type="term" value="P:epoxide metabolic process"/>
    <property type="evidence" value="ECO:0007669"/>
    <property type="project" value="TreeGrafter"/>
</dbReference>
<dbReference type="InterPro" id="IPR000639">
    <property type="entry name" value="Epox_hydrolase-like"/>
</dbReference>
<dbReference type="EMBL" id="JSVC01000033">
    <property type="protein sequence ID" value="KIC92660.1"/>
    <property type="molecule type" value="Genomic_DNA"/>
</dbReference>
<evidence type="ECO:0000313" key="8">
    <source>
        <dbReference type="Proteomes" id="UP000031408"/>
    </source>
</evidence>
<feature type="active site" description="Nucleophile" evidence="4">
    <location>
        <position position="199"/>
    </location>
</feature>
<feature type="active site" description="Proton acceptor" evidence="4">
    <location>
        <position position="389"/>
    </location>
</feature>
<evidence type="ECO:0000256" key="5">
    <source>
        <dbReference type="SAM" id="MobiDB-lite"/>
    </source>
</evidence>
<sequence>MKTDETTAVAPGMKGKAGSVSNEAVRPFQYHASQEDLDDLKRRILATRWPQKETVNDQSQGPRLATLKALADYWGNKYDWRKVEAKLDAWPQFITEIDGLDIHFIHVRSKHENAKPIIVTHGWPGSIIEQLKIIGPLTDPTAHGGKAEDAFHVVIPSIPGYGFSGKPTTTGWGPARIAAAFVTLMKRLGYEKFFAQGGDWGALITDLMAVQSPENVLGMATNFPIGTPAELEKAAFGGASAPPNLTAEEKIAYDELKTFTSTFPLQILFSIHPQSMLGTADSPISLATMFLNHDQPSMAMISRIFAGQTEGLTKDDILDNITLTWLTNTAISGCQIYWENKYDFFSAQGVKVPVVVSAFPDEVFHAPKHWVEQAYPKMVYYKKHNMGGHFAAWEQPALLVQDLREGFRSLR</sequence>
<dbReference type="STRING" id="1349421.OI18_21625"/>
<name>A0A0C1IER8_9BACT</name>